<dbReference type="Proteomes" id="UP000050794">
    <property type="component" value="Unassembled WGS sequence"/>
</dbReference>
<evidence type="ECO:0000313" key="3">
    <source>
        <dbReference type="Proteomes" id="UP000050794"/>
    </source>
</evidence>
<keyword evidence="3" id="KW-1185">Reference proteome</keyword>
<reference evidence="4" key="1">
    <citation type="submission" date="2016-06" db="UniProtKB">
        <authorList>
            <consortium name="WormBaseParasite"/>
        </authorList>
    </citation>
    <scope>IDENTIFICATION</scope>
</reference>
<evidence type="ECO:0000256" key="1">
    <source>
        <dbReference type="SAM" id="MobiDB-lite"/>
    </source>
</evidence>
<reference evidence="2 3" key="2">
    <citation type="submission" date="2018-11" db="EMBL/GenBank/DDBJ databases">
        <authorList>
            <consortium name="Pathogen Informatics"/>
        </authorList>
    </citation>
    <scope>NUCLEOTIDE SEQUENCE [LARGE SCALE GENOMIC DNA]</scope>
</reference>
<feature type="compositionally biased region" description="Low complexity" evidence="1">
    <location>
        <begin position="41"/>
        <end position="68"/>
    </location>
</feature>
<accession>A0A183TZX4</accession>
<sequence>MVGWMVVMVMCLQKEDDREDDVPLGGRENPIKRYHRGSTTKQRSAMKSSSTSSFAFSQINSSRQRTLP</sequence>
<gene>
    <name evidence="2" type="ORF">TCNE_LOCUS1794</name>
</gene>
<dbReference type="WBParaSite" id="TCNE_0000179401-mRNA-1">
    <property type="protein sequence ID" value="TCNE_0000179401-mRNA-1"/>
    <property type="gene ID" value="TCNE_0000179401"/>
</dbReference>
<proteinExistence type="predicted"/>
<evidence type="ECO:0000313" key="2">
    <source>
        <dbReference type="EMBL" id="VDM26849.1"/>
    </source>
</evidence>
<feature type="region of interest" description="Disordered" evidence="1">
    <location>
        <begin position="16"/>
        <end position="68"/>
    </location>
</feature>
<evidence type="ECO:0000313" key="4">
    <source>
        <dbReference type="WBParaSite" id="TCNE_0000179401-mRNA-1"/>
    </source>
</evidence>
<dbReference type="EMBL" id="UYWY01001507">
    <property type="protein sequence ID" value="VDM26849.1"/>
    <property type="molecule type" value="Genomic_DNA"/>
</dbReference>
<protein>
    <submittedName>
        <fullName evidence="4">Secreted protein</fullName>
    </submittedName>
</protein>
<dbReference type="AlphaFoldDB" id="A0A183TZX4"/>
<organism evidence="3 4">
    <name type="scientific">Toxocara canis</name>
    <name type="common">Canine roundworm</name>
    <dbReference type="NCBI Taxonomy" id="6265"/>
    <lineage>
        <taxon>Eukaryota</taxon>
        <taxon>Metazoa</taxon>
        <taxon>Ecdysozoa</taxon>
        <taxon>Nematoda</taxon>
        <taxon>Chromadorea</taxon>
        <taxon>Rhabditida</taxon>
        <taxon>Spirurina</taxon>
        <taxon>Ascaridomorpha</taxon>
        <taxon>Ascaridoidea</taxon>
        <taxon>Toxocaridae</taxon>
        <taxon>Toxocara</taxon>
    </lineage>
</organism>
<name>A0A183TZX4_TOXCA</name>